<organism evidence="14">
    <name type="scientific">Aerophobetes bacterium</name>
    <dbReference type="NCBI Taxonomy" id="2030807"/>
    <lineage>
        <taxon>Bacteria</taxon>
        <taxon>Candidatus Aerophobota</taxon>
    </lineage>
</organism>
<dbReference type="InterPro" id="IPR001179">
    <property type="entry name" value="PPIase_FKBP_dom"/>
</dbReference>
<evidence type="ECO:0000256" key="2">
    <source>
        <dbReference type="ARBA" id="ARBA00005464"/>
    </source>
</evidence>
<dbReference type="InterPro" id="IPR005215">
    <property type="entry name" value="Trig_fac"/>
</dbReference>
<comment type="catalytic activity">
    <reaction evidence="1 9">
        <text>[protein]-peptidylproline (omega=180) = [protein]-peptidylproline (omega=0)</text>
        <dbReference type="Rhea" id="RHEA:16237"/>
        <dbReference type="Rhea" id="RHEA-COMP:10747"/>
        <dbReference type="Rhea" id="RHEA-COMP:10748"/>
        <dbReference type="ChEBI" id="CHEBI:83833"/>
        <dbReference type="ChEBI" id="CHEBI:83834"/>
        <dbReference type="EC" id="5.2.1.8"/>
    </reaction>
</comment>
<keyword evidence="9" id="KW-0131">Cell cycle</keyword>
<gene>
    <name evidence="9 14" type="primary">tig</name>
    <name evidence="14" type="ORF">DRJ00_06045</name>
</gene>
<dbReference type="GO" id="GO:0051301">
    <property type="term" value="P:cell division"/>
    <property type="evidence" value="ECO:0007669"/>
    <property type="project" value="UniProtKB-KW"/>
</dbReference>
<keyword evidence="6 9" id="KW-0143">Chaperone</keyword>
<dbReference type="Gene3D" id="3.10.50.40">
    <property type="match status" value="1"/>
</dbReference>
<comment type="similarity">
    <text evidence="2 9">Belongs to the FKBP-type PPIase family. Tig subfamily.</text>
</comment>
<dbReference type="PANTHER" id="PTHR30560:SF3">
    <property type="entry name" value="TRIGGER FACTOR-LIKE PROTEIN TIG, CHLOROPLASTIC"/>
    <property type="match status" value="1"/>
</dbReference>
<dbReference type="InterPro" id="IPR008881">
    <property type="entry name" value="Trigger_fac_ribosome-bd_bac"/>
</dbReference>
<evidence type="ECO:0000313" key="14">
    <source>
        <dbReference type="EMBL" id="RLE08580.1"/>
    </source>
</evidence>
<evidence type="ECO:0000259" key="13">
    <source>
        <dbReference type="Pfam" id="PF05698"/>
    </source>
</evidence>
<dbReference type="SUPFAM" id="SSF54534">
    <property type="entry name" value="FKBP-like"/>
    <property type="match status" value="1"/>
</dbReference>
<comment type="subcellular location">
    <subcellularLocation>
        <location evidence="9">Cytoplasm</location>
    </subcellularLocation>
    <text evidence="9">About half TF is bound to the ribosome near the polypeptide exit tunnel while the other half is free in the cytoplasm.</text>
</comment>
<dbReference type="Pfam" id="PF05697">
    <property type="entry name" value="Trigger_N"/>
    <property type="match status" value="1"/>
</dbReference>
<evidence type="ECO:0000259" key="11">
    <source>
        <dbReference type="Pfam" id="PF00254"/>
    </source>
</evidence>
<evidence type="ECO:0000256" key="1">
    <source>
        <dbReference type="ARBA" id="ARBA00000971"/>
    </source>
</evidence>
<dbReference type="InterPro" id="IPR037041">
    <property type="entry name" value="Trigger_fac_C_sf"/>
</dbReference>
<dbReference type="Gene3D" id="1.10.3120.10">
    <property type="entry name" value="Trigger factor, C-terminal domain"/>
    <property type="match status" value="1"/>
</dbReference>
<evidence type="ECO:0000256" key="4">
    <source>
        <dbReference type="ARBA" id="ARBA00016902"/>
    </source>
</evidence>
<accession>A0A497E5Q3</accession>
<dbReference type="Pfam" id="PF05698">
    <property type="entry name" value="Trigger_C"/>
    <property type="match status" value="1"/>
</dbReference>
<protein>
    <recommendedName>
        <fullName evidence="4 9">Trigger factor</fullName>
        <shortName evidence="9">TF</shortName>
        <ecNumber evidence="3 9">5.2.1.8</ecNumber>
    </recommendedName>
    <alternativeName>
        <fullName evidence="8 9">PPIase</fullName>
    </alternativeName>
</protein>
<dbReference type="GO" id="GO:0005737">
    <property type="term" value="C:cytoplasm"/>
    <property type="evidence" value="ECO:0007669"/>
    <property type="project" value="UniProtKB-SubCell"/>
</dbReference>
<dbReference type="SUPFAM" id="SSF102735">
    <property type="entry name" value="Trigger factor ribosome-binding domain"/>
    <property type="match status" value="1"/>
</dbReference>
<dbReference type="AlphaFoldDB" id="A0A497E5Q3"/>
<dbReference type="EMBL" id="QMPZ01000089">
    <property type="protein sequence ID" value="RLE08580.1"/>
    <property type="molecule type" value="Genomic_DNA"/>
</dbReference>
<keyword evidence="9" id="KW-0132">Cell division</keyword>
<sequence length="432" mass="51092">MQVVVEKREGAEFSLKVEMPKEKVREEFSRAFRRLVKDTQIPGFRKGKIPRKIFERRFGTQIIREEAMKGLFPQVYEEIVNEHKLVPIVDPELEIIQLAEDKPLILRVNLITRPETKLGKYRGIKIKARKTDVLDDEVTVALRELQKQYVDYVSVEGRREAREGDRLILDWQAFFEGEKLPEEKGEDSVLQLNSNILPKPLFEGLIGSKVGEHKRIEVQFPPEHPRKDFAGRKITFQITVKEIKEEVFPPLDDEFAKNLNFKDLKSLKEHLRENIKRAKEERERRRIREEIVKRVVDDAQIEIPPSLERKKVEERIERLKQDLKNQGRSLQDYLEEEGLKEEDLRERIKSRVREELKTFFVLEAIAEKEKIHVSEEELETRLRSATGGQREEKIRKLKARLSKEGRLDSIVGQMRMEKVIDFLYREAEINLN</sequence>
<evidence type="ECO:0000256" key="6">
    <source>
        <dbReference type="ARBA" id="ARBA00023186"/>
    </source>
</evidence>
<reference evidence="14" key="1">
    <citation type="submission" date="2018-06" db="EMBL/GenBank/DDBJ databases">
        <title>Extensive metabolic versatility and redundancy in microbially diverse, dynamic hydrothermal sediments.</title>
        <authorList>
            <person name="Dombrowski N."/>
            <person name="Teske A."/>
            <person name="Baker B.J."/>
        </authorList>
    </citation>
    <scope>NUCLEOTIDE SEQUENCE [LARGE SCALE GENOMIC DNA]</scope>
    <source>
        <strain evidence="14">B47_G16</strain>
    </source>
</reference>
<evidence type="ECO:0000256" key="3">
    <source>
        <dbReference type="ARBA" id="ARBA00013194"/>
    </source>
</evidence>
<evidence type="ECO:0000256" key="9">
    <source>
        <dbReference type="HAMAP-Rule" id="MF_00303"/>
    </source>
</evidence>
<feature type="domain" description="Trigger factor ribosome-binding bacterial" evidence="12">
    <location>
        <begin position="1"/>
        <end position="144"/>
    </location>
</feature>
<comment type="caution">
    <text evidence="14">The sequence shown here is derived from an EMBL/GenBank/DDBJ whole genome shotgun (WGS) entry which is preliminary data.</text>
</comment>
<dbReference type="PANTHER" id="PTHR30560">
    <property type="entry name" value="TRIGGER FACTOR CHAPERONE AND PEPTIDYL-PROLYL CIS/TRANS ISOMERASE"/>
    <property type="match status" value="1"/>
</dbReference>
<dbReference type="Pfam" id="PF00254">
    <property type="entry name" value="FKBP_C"/>
    <property type="match status" value="1"/>
</dbReference>
<comment type="function">
    <text evidence="9">Involved in protein export. Acts as a chaperone by maintaining the newly synthesized protein in an open conformation. Functions as a peptidyl-prolyl cis-trans isomerase.</text>
</comment>
<evidence type="ECO:0000256" key="8">
    <source>
        <dbReference type="ARBA" id="ARBA00029986"/>
    </source>
</evidence>
<feature type="coiled-coil region" evidence="10">
    <location>
        <begin position="261"/>
        <end position="336"/>
    </location>
</feature>
<proteinExistence type="inferred from homology"/>
<evidence type="ECO:0000256" key="5">
    <source>
        <dbReference type="ARBA" id="ARBA00023110"/>
    </source>
</evidence>
<dbReference type="GO" id="GO:0003755">
    <property type="term" value="F:peptidyl-prolyl cis-trans isomerase activity"/>
    <property type="evidence" value="ECO:0007669"/>
    <property type="project" value="UniProtKB-UniRule"/>
</dbReference>
<dbReference type="SUPFAM" id="SSF109998">
    <property type="entry name" value="Triger factor/SurA peptide-binding domain-like"/>
    <property type="match status" value="1"/>
</dbReference>
<keyword evidence="5 9" id="KW-0697">Rotamase</keyword>
<dbReference type="GO" id="GO:0043022">
    <property type="term" value="F:ribosome binding"/>
    <property type="evidence" value="ECO:0007669"/>
    <property type="project" value="TreeGrafter"/>
</dbReference>
<feature type="domain" description="PPIase FKBP-type" evidence="11">
    <location>
        <begin position="158"/>
        <end position="234"/>
    </location>
</feature>
<dbReference type="GO" id="GO:0015031">
    <property type="term" value="P:protein transport"/>
    <property type="evidence" value="ECO:0007669"/>
    <property type="project" value="UniProtKB-UniRule"/>
</dbReference>
<dbReference type="NCBIfam" id="TIGR00115">
    <property type="entry name" value="tig"/>
    <property type="match status" value="1"/>
</dbReference>
<dbReference type="Gene3D" id="3.30.70.1050">
    <property type="entry name" value="Trigger factor ribosome-binding domain"/>
    <property type="match status" value="1"/>
</dbReference>
<evidence type="ECO:0000256" key="7">
    <source>
        <dbReference type="ARBA" id="ARBA00023235"/>
    </source>
</evidence>
<dbReference type="InterPro" id="IPR008880">
    <property type="entry name" value="Trigger_fac_C"/>
</dbReference>
<dbReference type="Proteomes" id="UP000279422">
    <property type="component" value="Unassembled WGS sequence"/>
</dbReference>
<dbReference type="InterPro" id="IPR027304">
    <property type="entry name" value="Trigger_fact/SurA_dom_sf"/>
</dbReference>
<dbReference type="InterPro" id="IPR046357">
    <property type="entry name" value="PPIase_dom_sf"/>
</dbReference>
<feature type="domain" description="Trigger factor C-terminal" evidence="13">
    <location>
        <begin position="264"/>
        <end position="423"/>
    </location>
</feature>
<evidence type="ECO:0000259" key="12">
    <source>
        <dbReference type="Pfam" id="PF05697"/>
    </source>
</evidence>
<dbReference type="GO" id="GO:0051083">
    <property type="term" value="P:'de novo' cotranslational protein folding"/>
    <property type="evidence" value="ECO:0007669"/>
    <property type="project" value="TreeGrafter"/>
</dbReference>
<keyword evidence="7 9" id="KW-0413">Isomerase</keyword>
<dbReference type="InterPro" id="IPR036611">
    <property type="entry name" value="Trigger_fac_ribosome-bd_sf"/>
</dbReference>
<dbReference type="GO" id="GO:0044183">
    <property type="term" value="F:protein folding chaperone"/>
    <property type="evidence" value="ECO:0007669"/>
    <property type="project" value="TreeGrafter"/>
</dbReference>
<dbReference type="EC" id="5.2.1.8" evidence="3 9"/>
<keyword evidence="10" id="KW-0175">Coiled coil</keyword>
<name>A0A497E5Q3_UNCAE</name>
<comment type="domain">
    <text evidence="9">Consists of 3 domains; the N-terminus binds the ribosome, the middle domain has PPIase activity, while the C-terminus has intrinsic chaperone activity on its own.</text>
</comment>
<evidence type="ECO:0000256" key="10">
    <source>
        <dbReference type="SAM" id="Coils"/>
    </source>
</evidence>
<keyword evidence="9" id="KW-0963">Cytoplasm</keyword>
<dbReference type="HAMAP" id="MF_00303">
    <property type="entry name" value="Trigger_factor_Tig"/>
    <property type="match status" value="1"/>
</dbReference>
<dbReference type="PIRSF" id="PIRSF003095">
    <property type="entry name" value="Trigger_factor"/>
    <property type="match status" value="1"/>
</dbReference>
<dbReference type="GO" id="GO:0043335">
    <property type="term" value="P:protein unfolding"/>
    <property type="evidence" value="ECO:0007669"/>
    <property type="project" value="TreeGrafter"/>
</dbReference>